<comment type="pathway">
    <text evidence="2 6">Protein modification; protein ubiquitination.</text>
</comment>
<dbReference type="GO" id="GO:0071006">
    <property type="term" value="C:U2-type catalytic step 1 spliceosome"/>
    <property type="evidence" value="ECO:0007669"/>
    <property type="project" value="TreeGrafter"/>
</dbReference>
<name>A0A9W7HCV9_HIBTR</name>
<keyword evidence="6" id="KW-0227">DNA damage</keyword>
<keyword evidence="6" id="KW-0508">mRNA splicing</keyword>
<dbReference type="PROSITE" id="PS51698">
    <property type="entry name" value="U_BOX"/>
    <property type="match status" value="1"/>
</dbReference>
<dbReference type="GO" id="GO:0005737">
    <property type="term" value="C:cytoplasm"/>
    <property type="evidence" value="ECO:0007669"/>
    <property type="project" value="TreeGrafter"/>
</dbReference>
<dbReference type="EMBL" id="BSYR01000016">
    <property type="protein sequence ID" value="GMI79091.1"/>
    <property type="molecule type" value="Genomic_DNA"/>
</dbReference>
<dbReference type="GO" id="GO:0061630">
    <property type="term" value="F:ubiquitin protein ligase activity"/>
    <property type="evidence" value="ECO:0007669"/>
    <property type="project" value="UniProtKB-UniRule"/>
</dbReference>
<protein>
    <recommendedName>
        <fullName evidence="6">Pre-mRNA-processing factor 19</fullName>
        <ecNumber evidence="6">2.3.2.27</ecNumber>
    </recommendedName>
</protein>
<comment type="caution">
    <text evidence="8">The sequence shown here is derived from an EMBL/GenBank/DDBJ whole genome shotgun (WGS) entry which is preliminary data.</text>
</comment>
<dbReference type="PANTHER" id="PTHR43995:SF1">
    <property type="entry name" value="PRE-MRNA-PROCESSING FACTOR 19"/>
    <property type="match status" value="1"/>
</dbReference>
<dbReference type="EC" id="2.3.2.27" evidence="6"/>
<keyword evidence="3 6" id="KW-0808">Transferase</keyword>
<gene>
    <name evidence="8" type="ORF">HRI_001196300</name>
    <name evidence="9" type="ORF">HRI_001578400</name>
    <name evidence="10" type="ORF">HRI_001934400</name>
    <name evidence="11" type="ORF">HRI_003459100</name>
</gene>
<evidence type="ECO:0000256" key="5">
    <source>
        <dbReference type="ARBA" id="ARBA00023242"/>
    </source>
</evidence>
<evidence type="ECO:0000313" key="11">
    <source>
        <dbReference type="EMBL" id="GMI97898.1"/>
    </source>
</evidence>
<keyword evidence="12" id="KW-1185">Reference proteome</keyword>
<comment type="subcellular location">
    <subcellularLocation>
        <location evidence="1 6">Nucleus</location>
    </subcellularLocation>
</comment>
<comment type="similarity">
    <text evidence="6">Belongs to the WD repeat PRP19 family.</text>
</comment>
<evidence type="ECO:0000259" key="7">
    <source>
        <dbReference type="PROSITE" id="PS51698"/>
    </source>
</evidence>
<comment type="function">
    <text evidence="6">Ubiquitin-protein ligase which is mainly involved pre-mRNA splicing and DNA repair. Required for pre-mRNA splicing as component of the spliceosome.</text>
</comment>
<dbReference type="Proteomes" id="UP001165190">
    <property type="component" value="Unassembled WGS sequence"/>
</dbReference>
<proteinExistence type="inferred from homology"/>
<evidence type="ECO:0000313" key="12">
    <source>
        <dbReference type="Proteomes" id="UP001165190"/>
    </source>
</evidence>
<reference evidence="8" key="1">
    <citation type="submission" date="2023-05" db="EMBL/GenBank/DDBJ databases">
        <title>Genome and transcriptome analyses reveal genes involved in the formation of fine ridges on petal epidermal cells in Hibiscus trionum.</title>
        <authorList>
            <person name="Koshimizu S."/>
            <person name="Masuda S."/>
            <person name="Ishii T."/>
            <person name="Shirasu K."/>
            <person name="Hoshino A."/>
            <person name="Arita M."/>
        </authorList>
    </citation>
    <scope>NUCLEOTIDE SEQUENCE</scope>
    <source>
        <strain evidence="8">Hamamatsu line</strain>
    </source>
</reference>
<comment type="catalytic activity">
    <reaction evidence="6">
        <text>S-ubiquitinyl-[E2 ubiquitin-conjugating enzyme]-L-cysteine + [acceptor protein]-L-lysine = [E2 ubiquitin-conjugating enzyme]-L-cysteine + N(6)-ubiquitinyl-[acceptor protein]-L-lysine.</text>
        <dbReference type="EC" id="2.3.2.27"/>
    </reaction>
</comment>
<dbReference type="AlphaFoldDB" id="A0A9W7HCV9"/>
<dbReference type="EMBL" id="BSYR01000011">
    <property type="protein sequence ID" value="GMI75270.1"/>
    <property type="molecule type" value="Genomic_DNA"/>
</dbReference>
<dbReference type="SMART" id="SM00504">
    <property type="entry name" value="Ubox"/>
    <property type="match status" value="1"/>
</dbReference>
<comment type="subunit">
    <text evidence="6">Homotetramer.</text>
</comment>
<evidence type="ECO:0000256" key="3">
    <source>
        <dbReference type="ARBA" id="ARBA00022679"/>
    </source>
</evidence>
<dbReference type="SUPFAM" id="SSF57850">
    <property type="entry name" value="RING/U-box"/>
    <property type="match status" value="1"/>
</dbReference>
<dbReference type="FunFam" id="3.30.40.10:FF:000027">
    <property type="entry name" value="Pre-mRNA-processing factor 19, putative"/>
    <property type="match status" value="1"/>
</dbReference>
<dbReference type="GO" id="GO:0070534">
    <property type="term" value="P:protein K63-linked ubiquitination"/>
    <property type="evidence" value="ECO:0007669"/>
    <property type="project" value="UniProtKB-UniRule"/>
</dbReference>
<dbReference type="InterPro" id="IPR013083">
    <property type="entry name" value="Znf_RING/FYVE/PHD"/>
</dbReference>
<dbReference type="GO" id="GO:0000398">
    <property type="term" value="P:mRNA splicing, via spliceosome"/>
    <property type="evidence" value="ECO:0007669"/>
    <property type="project" value="InterPro"/>
</dbReference>
<dbReference type="EMBL" id="BSYR01000019">
    <property type="protein sequence ID" value="GMI82651.1"/>
    <property type="molecule type" value="Genomic_DNA"/>
</dbReference>
<evidence type="ECO:0000256" key="1">
    <source>
        <dbReference type="ARBA" id="ARBA00004123"/>
    </source>
</evidence>
<evidence type="ECO:0000256" key="4">
    <source>
        <dbReference type="ARBA" id="ARBA00022786"/>
    </source>
</evidence>
<accession>A0A9W7HCV9</accession>
<dbReference type="GO" id="GO:0000974">
    <property type="term" value="C:Prp19 complex"/>
    <property type="evidence" value="ECO:0007669"/>
    <property type="project" value="UniProtKB-UniRule"/>
</dbReference>
<feature type="domain" description="U-box" evidence="7">
    <location>
        <begin position="1"/>
        <end position="66"/>
    </location>
</feature>
<evidence type="ECO:0000256" key="2">
    <source>
        <dbReference type="ARBA" id="ARBA00004906"/>
    </source>
</evidence>
<dbReference type="Gene3D" id="3.30.40.10">
    <property type="entry name" value="Zinc/RING finger domain, C3HC4 (zinc finger)"/>
    <property type="match status" value="1"/>
</dbReference>
<dbReference type="InterPro" id="IPR038959">
    <property type="entry name" value="Prp19"/>
</dbReference>
<keyword evidence="4 6" id="KW-0833">Ubl conjugation pathway</keyword>
<sequence>MNCSISGEVPEEPVVSIKSCLLYEKRLIERHISDYGKCLVTWEELNFPDGNNLLEYVNSTYIIMHL</sequence>
<dbReference type="PANTHER" id="PTHR43995">
    <property type="entry name" value="PRE-MRNA-PROCESSING FACTOR 19"/>
    <property type="match status" value="1"/>
</dbReference>
<keyword evidence="6" id="KW-0507">mRNA processing</keyword>
<evidence type="ECO:0000313" key="10">
    <source>
        <dbReference type="EMBL" id="GMI82651.1"/>
    </source>
</evidence>
<dbReference type="EMBL" id="BSYR01000030">
    <property type="protein sequence ID" value="GMI97898.1"/>
    <property type="molecule type" value="Genomic_DNA"/>
</dbReference>
<evidence type="ECO:0000313" key="9">
    <source>
        <dbReference type="EMBL" id="GMI79091.1"/>
    </source>
</evidence>
<dbReference type="OrthoDB" id="1746347at2759"/>
<keyword evidence="6" id="KW-0234">DNA repair</keyword>
<keyword evidence="6" id="KW-0747">Spliceosome</keyword>
<keyword evidence="5 6" id="KW-0539">Nucleus</keyword>
<dbReference type="GO" id="GO:0006281">
    <property type="term" value="P:DNA repair"/>
    <property type="evidence" value="ECO:0007669"/>
    <property type="project" value="UniProtKB-KW"/>
</dbReference>
<dbReference type="InterPro" id="IPR003613">
    <property type="entry name" value="Ubox_domain"/>
</dbReference>
<organism evidence="8 12">
    <name type="scientific">Hibiscus trionum</name>
    <name type="common">Flower of an hour</name>
    <dbReference type="NCBI Taxonomy" id="183268"/>
    <lineage>
        <taxon>Eukaryota</taxon>
        <taxon>Viridiplantae</taxon>
        <taxon>Streptophyta</taxon>
        <taxon>Embryophyta</taxon>
        <taxon>Tracheophyta</taxon>
        <taxon>Spermatophyta</taxon>
        <taxon>Magnoliopsida</taxon>
        <taxon>eudicotyledons</taxon>
        <taxon>Gunneridae</taxon>
        <taxon>Pentapetalae</taxon>
        <taxon>rosids</taxon>
        <taxon>malvids</taxon>
        <taxon>Malvales</taxon>
        <taxon>Malvaceae</taxon>
        <taxon>Malvoideae</taxon>
        <taxon>Hibiscus</taxon>
    </lineage>
</organism>
<evidence type="ECO:0000313" key="8">
    <source>
        <dbReference type="EMBL" id="GMI75270.1"/>
    </source>
</evidence>
<evidence type="ECO:0000256" key="6">
    <source>
        <dbReference type="RuleBase" id="RU367101"/>
    </source>
</evidence>